<protein>
    <submittedName>
        <fullName evidence="1">Uncharacterized protein</fullName>
    </submittedName>
</protein>
<gene>
    <name evidence="1" type="ORF">PEVE_00033459</name>
</gene>
<sequence length="171" mass="19289">MSIKHLLKRMVLNTSLHRPTGLTATVKAEAGVKDAKSTLKKSHDIHVTVLNIRNTPPLGHSFSPAQRLMGRRTLSTLPLSAELLKPEPPDPWTVCSEITRRKEASKAQYDKHARPSLLPLPLDSHVYAKPRPPQRGTPWIYGQVVENPSPSSYRPGRLIRMPKKFEDYSLY</sequence>
<keyword evidence="2" id="KW-1185">Reference proteome</keyword>
<comment type="caution">
    <text evidence="1">The sequence shown here is derived from an EMBL/GenBank/DDBJ whole genome shotgun (WGS) entry which is preliminary data.</text>
</comment>
<feature type="non-terminal residue" evidence="1">
    <location>
        <position position="171"/>
    </location>
</feature>
<evidence type="ECO:0000313" key="1">
    <source>
        <dbReference type="EMBL" id="CAH3196770.1"/>
    </source>
</evidence>
<evidence type="ECO:0000313" key="2">
    <source>
        <dbReference type="Proteomes" id="UP001159427"/>
    </source>
</evidence>
<organism evidence="1 2">
    <name type="scientific">Porites evermanni</name>
    <dbReference type="NCBI Taxonomy" id="104178"/>
    <lineage>
        <taxon>Eukaryota</taxon>
        <taxon>Metazoa</taxon>
        <taxon>Cnidaria</taxon>
        <taxon>Anthozoa</taxon>
        <taxon>Hexacorallia</taxon>
        <taxon>Scleractinia</taxon>
        <taxon>Fungiina</taxon>
        <taxon>Poritidae</taxon>
        <taxon>Porites</taxon>
    </lineage>
</organism>
<dbReference type="Proteomes" id="UP001159427">
    <property type="component" value="Unassembled WGS sequence"/>
</dbReference>
<accession>A0ABN8T0H4</accession>
<dbReference type="EMBL" id="CALNXI010004987">
    <property type="protein sequence ID" value="CAH3196770.1"/>
    <property type="molecule type" value="Genomic_DNA"/>
</dbReference>
<reference evidence="1 2" key="1">
    <citation type="submission" date="2022-05" db="EMBL/GenBank/DDBJ databases">
        <authorList>
            <consortium name="Genoscope - CEA"/>
            <person name="William W."/>
        </authorList>
    </citation>
    <scope>NUCLEOTIDE SEQUENCE [LARGE SCALE GENOMIC DNA]</scope>
</reference>
<proteinExistence type="predicted"/>
<name>A0ABN8T0H4_9CNID</name>